<dbReference type="Pfam" id="PF00535">
    <property type="entry name" value="Glycos_transf_2"/>
    <property type="match status" value="1"/>
</dbReference>
<evidence type="ECO:0000259" key="1">
    <source>
        <dbReference type="Pfam" id="PF00535"/>
    </source>
</evidence>
<reference evidence="2 3" key="1">
    <citation type="submission" date="2023-09" db="EMBL/GenBank/DDBJ databases">
        <authorList>
            <person name="Rey-Velasco X."/>
        </authorList>
    </citation>
    <scope>NUCLEOTIDE SEQUENCE [LARGE SCALE GENOMIC DNA]</scope>
    <source>
        <strain evidence="2 3">F188</strain>
    </source>
</reference>
<dbReference type="Proteomes" id="UP001261624">
    <property type="component" value="Unassembled WGS sequence"/>
</dbReference>
<dbReference type="Gene3D" id="3.90.550.10">
    <property type="entry name" value="Spore Coat Polysaccharide Biosynthesis Protein SpsA, Chain A"/>
    <property type="match status" value="1"/>
</dbReference>
<keyword evidence="2" id="KW-0328">Glycosyltransferase</keyword>
<keyword evidence="2" id="KW-0808">Transferase</keyword>
<comment type="caution">
    <text evidence="2">The sequence shown here is derived from an EMBL/GenBank/DDBJ whole genome shotgun (WGS) entry which is preliminary data.</text>
</comment>
<evidence type="ECO:0000313" key="2">
    <source>
        <dbReference type="EMBL" id="MDT0689831.1"/>
    </source>
</evidence>
<protein>
    <submittedName>
        <fullName evidence="2">Glycosyltransferase</fullName>
        <ecNumber evidence="2">2.4.-.-</ecNumber>
    </submittedName>
</protein>
<dbReference type="GO" id="GO:0016757">
    <property type="term" value="F:glycosyltransferase activity"/>
    <property type="evidence" value="ECO:0007669"/>
    <property type="project" value="UniProtKB-KW"/>
</dbReference>
<gene>
    <name evidence="2" type="ORF">RM549_08545</name>
</gene>
<proteinExistence type="predicted"/>
<dbReference type="RefSeq" id="WP_311683754.1">
    <property type="nucleotide sequence ID" value="NZ_JAVRHM010000008.1"/>
</dbReference>
<evidence type="ECO:0000313" key="3">
    <source>
        <dbReference type="Proteomes" id="UP001261624"/>
    </source>
</evidence>
<keyword evidence="3" id="KW-1185">Reference proteome</keyword>
<dbReference type="EMBL" id="JAVRHM010000008">
    <property type="protein sequence ID" value="MDT0689831.1"/>
    <property type="molecule type" value="Genomic_DNA"/>
</dbReference>
<accession>A0ABU3E1E8</accession>
<dbReference type="EC" id="2.4.-.-" evidence="2"/>
<feature type="domain" description="Glycosyltransferase 2-like" evidence="1">
    <location>
        <begin position="9"/>
        <end position="160"/>
    </location>
</feature>
<organism evidence="2 3">
    <name type="scientific">Autumnicola patrickiae</name>
    <dbReference type="NCBI Taxonomy" id="3075591"/>
    <lineage>
        <taxon>Bacteria</taxon>
        <taxon>Pseudomonadati</taxon>
        <taxon>Bacteroidota</taxon>
        <taxon>Flavobacteriia</taxon>
        <taxon>Flavobacteriales</taxon>
        <taxon>Flavobacteriaceae</taxon>
        <taxon>Autumnicola</taxon>
    </lineage>
</organism>
<dbReference type="InterPro" id="IPR001173">
    <property type="entry name" value="Glyco_trans_2-like"/>
</dbReference>
<sequence>MVNQDFAAFVITYERTEILLRTIKIIRNQSSPPAYLLIVDNSTTNLTEEALKPLISPELDYLRIGYNSGPAGGAKIGLQHITELGFKWVYWGDDNDPPRDLEVFREMLKSIKEIENSGVKLGIFGGKGGTFNKYSGRVKALTNEKLKKERYAEADFVPGGHTLIVNTEVVRKGILPNEKLFFGFEDLDFSIKVKQLGFAILVHSESWLRVRYKYDNSANNYRWRDSSFGKNSELLVREFYSTRSLLDIFYKNNFYFAFGFLLFKSIGKMILGFRHGLDYGKRMLGVQSAAISSFLRSDFKKQQDPF</sequence>
<dbReference type="SUPFAM" id="SSF53448">
    <property type="entry name" value="Nucleotide-diphospho-sugar transferases"/>
    <property type="match status" value="1"/>
</dbReference>
<dbReference type="InterPro" id="IPR029044">
    <property type="entry name" value="Nucleotide-diphossugar_trans"/>
</dbReference>
<name>A0ABU3E1E8_9FLAO</name>